<feature type="transmembrane region" description="Helical" evidence="15">
    <location>
        <begin position="202"/>
        <end position="219"/>
    </location>
</feature>
<dbReference type="VEuPathDB" id="FungiDB:CTRG_05880"/>
<protein>
    <recommendedName>
        <fullName evidence="4 15">Dolichyl-phosphate-mannose--protein mannosyltransferase</fullName>
        <ecNumber evidence="4 15">2.4.1.109</ecNumber>
    </recommendedName>
</protein>
<evidence type="ECO:0000256" key="5">
    <source>
        <dbReference type="ARBA" id="ARBA00022676"/>
    </source>
</evidence>
<dbReference type="InterPro" id="IPR016093">
    <property type="entry name" value="MIR_motif"/>
</dbReference>
<comment type="similarity">
    <text evidence="3 15">Belongs to the glycosyltransferase 39 family.</text>
</comment>
<dbReference type="Pfam" id="PF02815">
    <property type="entry name" value="MIR"/>
    <property type="match status" value="1"/>
</dbReference>
<feature type="transmembrane region" description="Helical" evidence="15">
    <location>
        <begin position="582"/>
        <end position="605"/>
    </location>
</feature>
<sequence>MSKVLPSGYSQGPFRPYHTSKPLLDGNNKYSWTSLDNLLIFMILLLSLLRLYKLYIPDRVVFDEIHIIRHIKQYYSGKIFVDVHPPLGNLIYYYITKLFKFNLLELEDLEQIGDLYPLKFPYLWLRLFSGICGIGHILFTYLTLRTSCNSFISFIGSLFVCFENSLITDSRLILLDGPLLFFQTLVIFNYKSFTKSEQFTKSWWIYLISTGVCLGLNISTKLSGGFNYIWVGILTMVQLWEILGDLKVSIIQWILHVISRIVSLIMIPLTIYCSVFYIHFGLLPKEGSGSGFLSPHFRSTLEDYETSPLPVLYGSTVTIKHNGLEKYLSSHDANYPRGSENQQVSLYEFPDENNEWVIETKHKFYENKIMSTKKDLKDGAIVRIYHKKTGHYLHVTDNNAPLSEQEYTFEVSCNETRGLLGDDTYEFRLRTVLKKPHSENDLPLIKLRSTETVFQLIHRDKNCLLMSHPTRLPEWGNYQNEVVCVKEGTIPNSLWYIESNSHPLLNNPQDLKKFPKFSFWQKLLEIHKVMFRLNESFTIKHDYSSYPIEWPFLNRGILFFNNSGLKLIDEESSLIYYLGNIAIYYSVNIVVLLTWFKYCIFAFINMNPYKQPTDSPEFKTTFYTNSWQYLLGWGINYLPYLFMSRNLYLHHYLPALSFGILLLAQYLNYRYSKNQIFGIALVGALSASVIYCFIEFIPIIYGLPWTLETCTKHKWFSFFNWDIDCMAYTG</sequence>
<evidence type="ECO:0000256" key="13">
    <source>
        <dbReference type="ARBA" id="ARBA00045085"/>
    </source>
</evidence>
<feature type="transmembrane region" description="Helical" evidence="15">
    <location>
        <begin position="255"/>
        <end position="280"/>
    </location>
</feature>
<evidence type="ECO:0000256" key="2">
    <source>
        <dbReference type="ARBA" id="ARBA00004922"/>
    </source>
</evidence>
<evidence type="ECO:0000256" key="12">
    <source>
        <dbReference type="ARBA" id="ARBA00023180"/>
    </source>
</evidence>
<dbReference type="eggNOG" id="KOG3359">
    <property type="taxonomic scope" value="Eukaryota"/>
</dbReference>
<reference evidence="17 18" key="1">
    <citation type="journal article" date="2009" name="Nature">
        <title>Evolution of pathogenicity and sexual reproduction in eight Candida genomes.</title>
        <authorList>
            <person name="Butler G."/>
            <person name="Rasmussen M.D."/>
            <person name="Lin M.F."/>
            <person name="Santos M.A."/>
            <person name="Sakthikumar S."/>
            <person name="Munro C.A."/>
            <person name="Rheinbay E."/>
            <person name="Grabherr M."/>
            <person name="Forche A."/>
            <person name="Reedy J.L."/>
            <person name="Agrafioti I."/>
            <person name="Arnaud M.B."/>
            <person name="Bates S."/>
            <person name="Brown A.J."/>
            <person name="Brunke S."/>
            <person name="Costanzo M.C."/>
            <person name="Fitzpatrick D.A."/>
            <person name="de Groot P.W."/>
            <person name="Harris D."/>
            <person name="Hoyer L.L."/>
            <person name="Hube B."/>
            <person name="Klis F.M."/>
            <person name="Kodira C."/>
            <person name="Lennard N."/>
            <person name="Logue M.E."/>
            <person name="Martin R."/>
            <person name="Neiman A.M."/>
            <person name="Nikolaou E."/>
            <person name="Quail M.A."/>
            <person name="Quinn J."/>
            <person name="Santos M.C."/>
            <person name="Schmitzberger F.F."/>
            <person name="Sherlock G."/>
            <person name="Shah P."/>
            <person name="Silverstein K.A."/>
            <person name="Skrzypek M.S."/>
            <person name="Soll D."/>
            <person name="Staggs R."/>
            <person name="Stansfield I."/>
            <person name="Stumpf M.P."/>
            <person name="Sudbery P.E."/>
            <person name="Srikantha T."/>
            <person name="Zeng Q."/>
            <person name="Berman J."/>
            <person name="Berriman M."/>
            <person name="Heitman J."/>
            <person name="Gow N.A."/>
            <person name="Lorenz M.C."/>
            <person name="Birren B.W."/>
            <person name="Kellis M."/>
            <person name="Cuomo C.A."/>
        </authorList>
    </citation>
    <scope>NUCLEOTIDE SEQUENCE [LARGE SCALE GENOMIC DNA]</scope>
    <source>
        <strain evidence="18">ATCC MYA-3404 / T1</strain>
    </source>
</reference>
<dbReference type="SMART" id="SM00472">
    <property type="entry name" value="MIR"/>
    <property type="match status" value="3"/>
</dbReference>
<dbReference type="UniPathway" id="UPA00378"/>
<keyword evidence="8" id="KW-0677">Repeat</keyword>
<accession>C5MII7</accession>
<comment type="subcellular location">
    <subcellularLocation>
        <location evidence="1 15">Endoplasmic reticulum membrane</location>
        <topology evidence="1 15">Multi-pass membrane protein</topology>
    </subcellularLocation>
</comment>
<feature type="transmembrane region" description="Helical" evidence="15">
    <location>
        <begin position="123"/>
        <end position="144"/>
    </location>
</feature>
<comment type="function">
    <text evidence="15">Transfers mannose from Dol-P-mannose to Ser or Thr residues on proteins.</text>
</comment>
<dbReference type="Gene3D" id="2.80.10.50">
    <property type="match status" value="1"/>
</dbReference>
<evidence type="ECO:0000256" key="3">
    <source>
        <dbReference type="ARBA" id="ARBA00007222"/>
    </source>
</evidence>
<dbReference type="PANTHER" id="PTHR10050">
    <property type="entry name" value="DOLICHYL-PHOSPHATE-MANNOSE--PROTEIN MANNOSYLTRANSFERASE"/>
    <property type="match status" value="1"/>
</dbReference>
<feature type="domain" description="MIR" evidence="16">
    <location>
        <begin position="308"/>
        <end position="361"/>
    </location>
</feature>
<keyword evidence="18" id="KW-1185">Reference proteome</keyword>
<evidence type="ECO:0000256" key="7">
    <source>
        <dbReference type="ARBA" id="ARBA00022692"/>
    </source>
</evidence>
<feature type="transmembrane region" description="Helical" evidence="15">
    <location>
        <begin position="151"/>
        <end position="167"/>
    </location>
</feature>
<organism evidence="17 18">
    <name type="scientific">Candida tropicalis (strain ATCC MYA-3404 / T1)</name>
    <name type="common">Yeast</name>
    <dbReference type="NCBI Taxonomy" id="294747"/>
    <lineage>
        <taxon>Eukaryota</taxon>
        <taxon>Fungi</taxon>
        <taxon>Dikarya</taxon>
        <taxon>Ascomycota</taxon>
        <taxon>Saccharomycotina</taxon>
        <taxon>Pichiomycetes</taxon>
        <taxon>Debaryomycetaceae</taxon>
        <taxon>Candida/Lodderomyces clade</taxon>
        <taxon>Candida</taxon>
    </lineage>
</organism>
<keyword evidence="5 15" id="KW-0328">Glycosyltransferase</keyword>
<keyword evidence="9 15" id="KW-0256">Endoplasmic reticulum</keyword>
<feature type="transmembrane region" description="Helical" evidence="15">
    <location>
        <begin position="77"/>
        <end position="95"/>
    </location>
</feature>
<dbReference type="KEGG" id="ctp:CTRG_05880"/>
<dbReference type="SUPFAM" id="SSF82109">
    <property type="entry name" value="MIR domain"/>
    <property type="match status" value="1"/>
</dbReference>
<dbReference type="EC" id="2.4.1.109" evidence="4 15"/>
<dbReference type="RefSeq" id="XP_002546402.1">
    <property type="nucleotide sequence ID" value="XM_002546356.1"/>
</dbReference>
<keyword evidence="11 15" id="KW-0472">Membrane</keyword>
<feature type="transmembrane region" description="Helical" evidence="15">
    <location>
        <begin position="649"/>
        <end position="669"/>
    </location>
</feature>
<dbReference type="GO" id="GO:0005789">
    <property type="term" value="C:endoplasmic reticulum membrane"/>
    <property type="evidence" value="ECO:0007669"/>
    <property type="project" value="UniProtKB-SubCell"/>
</dbReference>
<evidence type="ECO:0000256" key="6">
    <source>
        <dbReference type="ARBA" id="ARBA00022679"/>
    </source>
</evidence>
<feature type="transmembrane region" description="Helical" evidence="15">
    <location>
        <begin position="38"/>
        <end position="56"/>
    </location>
</feature>
<keyword evidence="10 15" id="KW-1133">Transmembrane helix</keyword>
<name>C5MII7_CANTT</name>
<dbReference type="GO" id="GO:0004169">
    <property type="term" value="F:dolichyl-phosphate-mannose-protein mannosyltransferase activity"/>
    <property type="evidence" value="ECO:0007669"/>
    <property type="project" value="UniProtKB-UniRule"/>
</dbReference>
<evidence type="ECO:0000256" key="8">
    <source>
        <dbReference type="ARBA" id="ARBA00022737"/>
    </source>
</evidence>
<dbReference type="Proteomes" id="UP000002037">
    <property type="component" value="Unassembled WGS sequence"/>
</dbReference>
<dbReference type="EMBL" id="GG692404">
    <property type="protein sequence ID" value="EER30481.1"/>
    <property type="molecule type" value="Genomic_DNA"/>
</dbReference>
<dbReference type="HOGENOM" id="CLU_008438_2_1_1"/>
<evidence type="ECO:0000313" key="17">
    <source>
        <dbReference type="EMBL" id="EER30481.1"/>
    </source>
</evidence>
<evidence type="ECO:0000259" key="16">
    <source>
        <dbReference type="PROSITE" id="PS50919"/>
    </source>
</evidence>
<dbReference type="STRING" id="294747.C5MII7"/>
<evidence type="ECO:0000256" key="1">
    <source>
        <dbReference type="ARBA" id="ARBA00004477"/>
    </source>
</evidence>
<dbReference type="PROSITE" id="PS50919">
    <property type="entry name" value="MIR"/>
    <property type="match status" value="3"/>
</dbReference>
<comment type="pathway">
    <text evidence="2 15">Protein modification; protein glycosylation.</text>
</comment>
<dbReference type="PANTHER" id="PTHR10050:SF50">
    <property type="entry name" value="DOLICHYL-PHOSPHATE-MANNOSE--PROTEIN MANNOSYLTRANSFERASE 1-RELATED"/>
    <property type="match status" value="1"/>
</dbReference>
<evidence type="ECO:0000313" key="18">
    <source>
        <dbReference type="Proteomes" id="UP000002037"/>
    </source>
</evidence>
<keyword evidence="7 15" id="KW-0812">Transmembrane</keyword>
<dbReference type="AlphaFoldDB" id="C5MII7"/>
<feature type="domain" description="MIR" evidence="16">
    <location>
        <begin position="373"/>
        <end position="432"/>
    </location>
</feature>
<dbReference type="InterPro" id="IPR003342">
    <property type="entry name" value="ArnT-like_N"/>
</dbReference>
<dbReference type="InterPro" id="IPR032421">
    <property type="entry name" value="PMT_4TMC"/>
</dbReference>
<dbReference type="InterPro" id="IPR036300">
    <property type="entry name" value="MIR_dom_sf"/>
</dbReference>
<evidence type="ECO:0000256" key="14">
    <source>
        <dbReference type="ARBA" id="ARBA00045102"/>
    </source>
</evidence>
<evidence type="ECO:0000256" key="11">
    <source>
        <dbReference type="ARBA" id="ARBA00023136"/>
    </source>
</evidence>
<feature type="transmembrane region" description="Helical" evidence="15">
    <location>
        <begin position="676"/>
        <end position="701"/>
    </location>
</feature>
<evidence type="ECO:0000256" key="15">
    <source>
        <dbReference type="RuleBase" id="RU367007"/>
    </source>
</evidence>
<dbReference type="Pfam" id="PF02366">
    <property type="entry name" value="PMT"/>
    <property type="match status" value="1"/>
</dbReference>
<dbReference type="InterPro" id="IPR027005">
    <property type="entry name" value="PMT-like"/>
</dbReference>
<proteinExistence type="inferred from homology"/>
<gene>
    <name evidence="17" type="ORF">CTRG_05880</name>
</gene>
<feature type="domain" description="MIR" evidence="16">
    <location>
        <begin position="444"/>
        <end position="500"/>
    </location>
</feature>
<feature type="transmembrane region" description="Helical" evidence="15">
    <location>
        <begin position="225"/>
        <end position="243"/>
    </location>
</feature>
<comment type="catalytic activity">
    <reaction evidence="14 15">
        <text>a di-trans,poly-cis-dolichyl beta-D-mannosyl phosphate + L-seryl-[protein] = 3-O-(alpha-D-mannosyl)-L-seryl-[protein] + a di-trans,poly-cis-dolichyl phosphate + H(+)</text>
        <dbReference type="Rhea" id="RHEA:17377"/>
        <dbReference type="Rhea" id="RHEA-COMP:9863"/>
        <dbReference type="Rhea" id="RHEA-COMP:13546"/>
        <dbReference type="Rhea" id="RHEA-COMP:19498"/>
        <dbReference type="Rhea" id="RHEA-COMP:19501"/>
        <dbReference type="ChEBI" id="CHEBI:15378"/>
        <dbReference type="ChEBI" id="CHEBI:29999"/>
        <dbReference type="ChEBI" id="CHEBI:57683"/>
        <dbReference type="ChEBI" id="CHEBI:58211"/>
        <dbReference type="ChEBI" id="CHEBI:137321"/>
        <dbReference type="EC" id="2.4.1.109"/>
    </reaction>
</comment>
<comment type="catalytic activity">
    <reaction evidence="13 15">
        <text>a di-trans,poly-cis-dolichyl beta-D-mannosyl phosphate + L-threonyl-[protein] = 3-O-(alpha-D-mannosyl)-L-threonyl-[protein] + a di-trans,poly-cis-dolichyl phosphate + H(+)</text>
        <dbReference type="Rhea" id="RHEA:53396"/>
        <dbReference type="Rhea" id="RHEA-COMP:11060"/>
        <dbReference type="Rhea" id="RHEA-COMP:13547"/>
        <dbReference type="Rhea" id="RHEA-COMP:19498"/>
        <dbReference type="Rhea" id="RHEA-COMP:19501"/>
        <dbReference type="ChEBI" id="CHEBI:15378"/>
        <dbReference type="ChEBI" id="CHEBI:30013"/>
        <dbReference type="ChEBI" id="CHEBI:57683"/>
        <dbReference type="ChEBI" id="CHEBI:58211"/>
        <dbReference type="ChEBI" id="CHEBI:137323"/>
        <dbReference type="EC" id="2.4.1.109"/>
    </reaction>
</comment>
<keyword evidence="12" id="KW-0325">Glycoprotein</keyword>
<evidence type="ECO:0000256" key="9">
    <source>
        <dbReference type="ARBA" id="ARBA00022824"/>
    </source>
</evidence>
<dbReference type="GeneID" id="8300229"/>
<dbReference type="Pfam" id="PF16192">
    <property type="entry name" value="PMT_4TMC"/>
    <property type="match status" value="1"/>
</dbReference>
<dbReference type="OrthoDB" id="292747at2759"/>
<evidence type="ECO:0000256" key="4">
    <source>
        <dbReference type="ARBA" id="ARBA00012839"/>
    </source>
</evidence>
<evidence type="ECO:0000256" key="10">
    <source>
        <dbReference type="ARBA" id="ARBA00022989"/>
    </source>
</evidence>
<keyword evidence="6 15" id="KW-0808">Transferase</keyword>